<name>A0A6P3VNQ0_CLUHA</name>
<dbReference type="KEGG" id="char:105894760"/>
<dbReference type="GO" id="GO:0042246">
    <property type="term" value="P:tissue regeneration"/>
    <property type="evidence" value="ECO:0007669"/>
    <property type="project" value="InterPro"/>
</dbReference>
<keyword evidence="8" id="KW-1015">Disulfide bond</keyword>
<keyword evidence="10" id="KW-0873">Pyrrolidone carboxylic acid</keyword>
<comment type="similarity">
    <text evidence="2 11">Belongs to the calycin superfamily. Lipocalin family.</text>
</comment>
<dbReference type="AlphaFoldDB" id="A0A6P3VNQ0"/>
<dbReference type="Pfam" id="PF08212">
    <property type="entry name" value="Lipocalin_2"/>
    <property type="match status" value="1"/>
</dbReference>
<feature type="domain" description="Lipocalin/cytosolic fatty-acid binding" evidence="12">
    <location>
        <begin position="33"/>
        <end position="174"/>
    </location>
</feature>
<dbReference type="InterPro" id="IPR022272">
    <property type="entry name" value="Lipocalin_CS"/>
</dbReference>
<dbReference type="GO" id="GO:0000302">
    <property type="term" value="P:response to reactive oxygen species"/>
    <property type="evidence" value="ECO:0007669"/>
    <property type="project" value="TreeGrafter"/>
</dbReference>
<evidence type="ECO:0000256" key="11">
    <source>
        <dbReference type="PIRNR" id="PIRNR036893"/>
    </source>
</evidence>
<dbReference type="PRINTS" id="PR01219">
    <property type="entry name" value="APOLIPOPROTD"/>
</dbReference>
<accession>A0A6P3VNQ0</accession>
<dbReference type="Proteomes" id="UP000515152">
    <property type="component" value="Chromosome 17"/>
</dbReference>
<feature type="signal peptide" evidence="11">
    <location>
        <begin position="1"/>
        <end position="16"/>
    </location>
</feature>
<feature type="chain" id="PRO_5028556596" description="Apolipoprotein D" evidence="11">
    <location>
        <begin position="17"/>
        <end position="185"/>
    </location>
</feature>
<dbReference type="InterPro" id="IPR012674">
    <property type="entry name" value="Calycin"/>
</dbReference>
<evidence type="ECO:0000256" key="9">
    <source>
        <dbReference type="ARBA" id="ARBA00023180"/>
    </source>
</evidence>
<dbReference type="GO" id="GO:0006629">
    <property type="term" value="P:lipid metabolic process"/>
    <property type="evidence" value="ECO:0007669"/>
    <property type="project" value="TreeGrafter"/>
</dbReference>
<keyword evidence="5" id="KW-0964">Secreted</keyword>
<keyword evidence="13" id="KW-1185">Reference proteome</keyword>
<dbReference type="CDD" id="cd19437">
    <property type="entry name" value="lipocalin_apoD-like"/>
    <property type="match status" value="1"/>
</dbReference>
<evidence type="ECO:0000259" key="12">
    <source>
        <dbReference type="Pfam" id="PF08212"/>
    </source>
</evidence>
<dbReference type="GO" id="GO:0005576">
    <property type="term" value="C:extracellular region"/>
    <property type="evidence" value="ECO:0007669"/>
    <property type="project" value="UniProtKB-SubCell"/>
</dbReference>
<comment type="subcellular location">
    <subcellularLocation>
        <location evidence="1">Secreted</location>
    </subcellularLocation>
</comment>
<keyword evidence="9" id="KW-0325">Glycoprotein</keyword>
<proteinExistence type="inferred from homology"/>
<dbReference type="GO" id="GO:0007420">
    <property type="term" value="P:brain development"/>
    <property type="evidence" value="ECO:0007669"/>
    <property type="project" value="InterPro"/>
</dbReference>
<dbReference type="PROSITE" id="PS00213">
    <property type="entry name" value="LIPOCALIN"/>
    <property type="match status" value="1"/>
</dbReference>
<keyword evidence="6 11" id="KW-0732">Signal</keyword>
<dbReference type="GeneID" id="105894760"/>
<dbReference type="GO" id="GO:0005737">
    <property type="term" value="C:cytoplasm"/>
    <property type="evidence" value="ECO:0007669"/>
    <property type="project" value="TreeGrafter"/>
</dbReference>
<keyword evidence="7" id="KW-0446">Lipid-binding</keyword>
<evidence type="ECO:0000256" key="5">
    <source>
        <dbReference type="ARBA" id="ARBA00022525"/>
    </source>
</evidence>
<evidence type="ECO:0000256" key="6">
    <source>
        <dbReference type="ARBA" id="ARBA00022729"/>
    </source>
</evidence>
<dbReference type="PANTHER" id="PTHR10612:SF34">
    <property type="entry name" value="APOLIPOPROTEIN D"/>
    <property type="match status" value="1"/>
</dbReference>
<evidence type="ECO:0000256" key="8">
    <source>
        <dbReference type="ARBA" id="ARBA00023157"/>
    </source>
</evidence>
<dbReference type="PIRSF" id="PIRSF036893">
    <property type="entry name" value="Lipocalin_ApoD"/>
    <property type="match status" value="1"/>
</dbReference>
<dbReference type="GO" id="GO:0008289">
    <property type="term" value="F:lipid binding"/>
    <property type="evidence" value="ECO:0007669"/>
    <property type="project" value="UniProtKB-KW"/>
</dbReference>
<keyword evidence="4" id="KW-0813">Transport</keyword>
<dbReference type="InterPro" id="IPR000566">
    <property type="entry name" value="Lipocln_cytosolic_FA-bd_dom"/>
</dbReference>
<gene>
    <name evidence="14" type="primary">LOC105894760</name>
</gene>
<dbReference type="SUPFAM" id="SSF50814">
    <property type="entry name" value="Lipocalins"/>
    <property type="match status" value="1"/>
</dbReference>
<evidence type="ECO:0000256" key="7">
    <source>
        <dbReference type="ARBA" id="ARBA00023121"/>
    </source>
</evidence>
<organism evidence="13 14">
    <name type="scientific">Clupea harengus</name>
    <name type="common">Atlantic herring</name>
    <dbReference type="NCBI Taxonomy" id="7950"/>
    <lineage>
        <taxon>Eukaryota</taxon>
        <taxon>Metazoa</taxon>
        <taxon>Chordata</taxon>
        <taxon>Craniata</taxon>
        <taxon>Vertebrata</taxon>
        <taxon>Euteleostomi</taxon>
        <taxon>Actinopterygii</taxon>
        <taxon>Neopterygii</taxon>
        <taxon>Teleostei</taxon>
        <taxon>Clupei</taxon>
        <taxon>Clupeiformes</taxon>
        <taxon>Clupeoidei</taxon>
        <taxon>Clupeidae</taxon>
        <taxon>Clupea</taxon>
    </lineage>
</organism>
<dbReference type="Gene3D" id="2.40.128.20">
    <property type="match status" value="1"/>
</dbReference>
<dbReference type="FunFam" id="2.40.128.20:FF:000003">
    <property type="entry name" value="Apolipoprotein D"/>
    <property type="match status" value="1"/>
</dbReference>
<dbReference type="GO" id="GO:0006869">
    <property type="term" value="P:lipid transport"/>
    <property type="evidence" value="ECO:0007669"/>
    <property type="project" value="InterPro"/>
</dbReference>
<dbReference type="InterPro" id="IPR022271">
    <property type="entry name" value="Lipocalin_ApoD"/>
</dbReference>
<dbReference type="PANTHER" id="PTHR10612">
    <property type="entry name" value="APOLIPOPROTEIN D"/>
    <property type="match status" value="1"/>
</dbReference>
<evidence type="ECO:0000256" key="1">
    <source>
        <dbReference type="ARBA" id="ARBA00004613"/>
    </source>
</evidence>
<evidence type="ECO:0000256" key="10">
    <source>
        <dbReference type="ARBA" id="ARBA00023283"/>
    </source>
</evidence>
<evidence type="ECO:0000256" key="3">
    <source>
        <dbReference type="ARBA" id="ARBA00019890"/>
    </source>
</evidence>
<dbReference type="InterPro" id="IPR002969">
    <property type="entry name" value="ApolipopD"/>
</dbReference>
<sequence length="185" mass="20279">MKVLLMLAALTVAVNGQTFHFGCCPTPPVQQDFDVGKYLGRWYEIAKLPAAFERGKCPQANYSILQEGVIKVVNAELLQDGKVDSTEGQATVTNPGEPAILGVTFDNGVADAPYWVISTDYASYSVVYSCTDYYGIFNVDFAWILSRSRSLPTNVFYQLRGDLESYGVSLSKMTLSDQIGCDAMP</sequence>
<dbReference type="PRINTS" id="PR02058">
    <property type="entry name" value="APODVERTBRTE"/>
</dbReference>
<reference evidence="14" key="1">
    <citation type="submission" date="2025-08" db="UniProtKB">
        <authorList>
            <consortium name="RefSeq"/>
        </authorList>
    </citation>
    <scope>IDENTIFICATION</scope>
</reference>
<dbReference type="RefSeq" id="XP_012676759.2">
    <property type="nucleotide sequence ID" value="XM_012821305.2"/>
</dbReference>
<evidence type="ECO:0000313" key="14">
    <source>
        <dbReference type="RefSeq" id="XP_012676759.2"/>
    </source>
</evidence>
<dbReference type="InterPro" id="IPR026222">
    <property type="entry name" value="ApoD_vertbrte"/>
</dbReference>
<dbReference type="OrthoDB" id="565904at2759"/>
<evidence type="ECO:0000256" key="2">
    <source>
        <dbReference type="ARBA" id="ARBA00006889"/>
    </source>
</evidence>
<evidence type="ECO:0000313" key="13">
    <source>
        <dbReference type="Proteomes" id="UP000515152"/>
    </source>
</evidence>
<evidence type="ECO:0000256" key="4">
    <source>
        <dbReference type="ARBA" id="ARBA00022448"/>
    </source>
</evidence>
<protein>
    <recommendedName>
        <fullName evidence="3">Apolipoprotein D</fullName>
    </recommendedName>
</protein>